<sequence>MLLPHHGLIVSDRLAEFEDMDVATLIHADPKLKKAYDRGLSVVFLDDSPREASEGTGSSWDMGDSATTVYSRGSSVDAEVSQGASPSPLA</sequence>
<name>A0AAV5JUC1_9ROSI</name>
<evidence type="ECO:0000313" key="3">
    <source>
        <dbReference type="Proteomes" id="UP001054252"/>
    </source>
</evidence>
<accession>A0AAV5JUC1</accession>
<organism evidence="2 3">
    <name type="scientific">Rubroshorea leprosula</name>
    <dbReference type="NCBI Taxonomy" id="152421"/>
    <lineage>
        <taxon>Eukaryota</taxon>
        <taxon>Viridiplantae</taxon>
        <taxon>Streptophyta</taxon>
        <taxon>Embryophyta</taxon>
        <taxon>Tracheophyta</taxon>
        <taxon>Spermatophyta</taxon>
        <taxon>Magnoliopsida</taxon>
        <taxon>eudicotyledons</taxon>
        <taxon>Gunneridae</taxon>
        <taxon>Pentapetalae</taxon>
        <taxon>rosids</taxon>
        <taxon>malvids</taxon>
        <taxon>Malvales</taxon>
        <taxon>Dipterocarpaceae</taxon>
        <taxon>Rubroshorea</taxon>
    </lineage>
</organism>
<evidence type="ECO:0000313" key="2">
    <source>
        <dbReference type="EMBL" id="GKV15167.1"/>
    </source>
</evidence>
<gene>
    <name evidence="2" type="ORF">SLEP1_g25969</name>
</gene>
<proteinExistence type="predicted"/>
<dbReference type="EMBL" id="BPVZ01000042">
    <property type="protein sequence ID" value="GKV15167.1"/>
    <property type="molecule type" value="Genomic_DNA"/>
</dbReference>
<protein>
    <submittedName>
        <fullName evidence="2">Uncharacterized protein</fullName>
    </submittedName>
</protein>
<feature type="compositionally biased region" description="Polar residues" evidence="1">
    <location>
        <begin position="55"/>
        <end position="66"/>
    </location>
</feature>
<reference evidence="2 3" key="1">
    <citation type="journal article" date="2021" name="Commun. Biol.">
        <title>The genome of Shorea leprosula (Dipterocarpaceae) highlights the ecological relevance of drought in aseasonal tropical rainforests.</title>
        <authorList>
            <person name="Ng K.K.S."/>
            <person name="Kobayashi M.J."/>
            <person name="Fawcett J.A."/>
            <person name="Hatakeyama M."/>
            <person name="Paape T."/>
            <person name="Ng C.H."/>
            <person name="Ang C.C."/>
            <person name="Tnah L.H."/>
            <person name="Lee C.T."/>
            <person name="Nishiyama T."/>
            <person name="Sese J."/>
            <person name="O'Brien M.J."/>
            <person name="Copetti D."/>
            <person name="Mohd Noor M.I."/>
            <person name="Ong R.C."/>
            <person name="Putra M."/>
            <person name="Sireger I.Z."/>
            <person name="Indrioko S."/>
            <person name="Kosugi Y."/>
            <person name="Izuno A."/>
            <person name="Isagi Y."/>
            <person name="Lee S.L."/>
            <person name="Shimizu K.K."/>
        </authorList>
    </citation>
    <scope>NUCLEOTIDE SEQUENCE [LARGE SCALE GENOMIC DNA]</scope>
    <source>
        <strain evidence="2">214</strain>
    </source>
</reference>
<dbReference type="AlphaFoldDB" id="A0AAV5JUC1"/>
<dbReference type="Proteomes" id="UP001054252">
    <property type="component" value="Unassembled WGS sequence"/>
</dbReference>
<evidence type="ECO:0000256" key="1">
    <source>
        <dbReference type="SAM" id="MobiDB-lite"/>
    </source>
</evidence>
<feature type="region of interest" description="Disordered" evidence="1">
    <location>
        <begin position="47"/>
        <end position="66"/>
    </location>
</feature>
<feature type="region of interest" description="Disordered" evidence="1">
    <location>
        <begin position="71"/>
        <end position="90"/>
    </location>
</feature>
<keyword evidence="3" id="KW-1185">Reference proteome</keyword>
<comment type="caution">
    <text evidence="2">The sequence shown here is derived from an EMBL/GenBank/DDBJ whole genome shotgun (WGS) entry which is preliminary data.</text>
</comment>